<keyword evidence="2" id="KW-1185">Reference proteome</keyword>
<name>E4ZLE5_LEPMJ</name>
<proteinExistence type="predicted"/>
<sequence>MANLILNRCVIGVLGEGWGRGTVPWDDGNTTWPILPAFYCSWMGVGDGCGMPWDGVACVLIQWF</sequence>
<evidence type="ECO:0000313" key="1">
    <source>
        <dbReference type="EMBL" id="CBX92304.1"/>
    </source>
</evidence>
<organism evidence="2">
    <name type="scientific">Leptosphaeria maculans (strain JN3 / isolate v23.1.3 / race Av1-4-5-6-7-8)</name>
    <name type="common">Blackleg fungus</name>
    <name type="synonym">Phoma lingam</name>
    <dbReference type="NCBI Taxonomy" id="985895"/>
    <lineage>
        <taxon>Eukaryota</taxon>
        <taxon>Fungi</taxon>
        <taxon>Dikarya</taxon>
        <taxon>Ascomycota</taxon>
        <taxon>Pezizomycotina</taxon>
        <taxon>Dothideomycetes</taxon>
        <taxon>Pleosporomycetidae</taxon>
        <taxon>Pleosporales</taxon>
        <taxon>Pleosporineae</taxon>
        <taxon>Leptosphaeriaceae</taxon>
        <taxon>Plenodomus</taxon>
        <taxon>Plenodomus lingam/Leptosphaeria maculans species complex</taxon>
    </lineage>
</organism>
<dbReference type="AlphaFoldDB" id="E4ZLE5"/>
<dbReference type="Proteomes" id="UP000002668">
    <property type="component" value="Genome"/>
</dbReference>
<dbReference type="InParanoid" id="E4ZLE5"/>
<reference evidence="2" key="1">
    <citation type="journal article" date="2011" name="Nat. Commun.">
        <title>Effector diversification within compartments of the Leptosphaeria maculans genome affected by Repeat-Induced Point mutations.</title>
        <authorList>
            <person name="Rouxel T."/>
            <person name="Grandaubert J."/>
            <person name="Hane J.K."/>
            <person name="Hoede C."/>
            <person name="van de Wouw A.P."/>
            <person name="Couloux A."/>
            <person name="Dominguez V."/>
            <person name="Anthouard V."/>
            <person name="Bally P."/>
            <person name="Bourras S."/>
            <person name="Cozijnsen A.J."/>
            <person name="Ciuffetti L.M."/>
            <person name="Degrave A."/>
            <person name="Dilmaghani A."/>
            <person name="Duret L."/>
            <person name="Fudal I."/>
            <person name="Goodwin S.B."/>
            <person name="Gout L."/>
            <person name="Glaser N."/>
            <person name="Linglin J."/>
            <person name="Kema G.H.J."/>
            <person name="Lapalu N."/>
            <person name="Lawrence C.B."/>
            <person name="May K."/>
            <person name="Meyer M."/>
            <person name="Ollivier B."/>
            <person name="Poulain J."/>
            <person name="Schoch C.L."/>
            <person name="Simon A."/>
            <person name="Spatafora J.W."/>
            <person name="Stachowiak A."/>
            <person name="Turgeon B.G."/>
            <person name="Tyler B.M."/>
            <person name="Vincent D."/>
            <person name="Weissenbach J."/>
            <person name="Amselem J."/>
            <person name="Quesneville H."/>
            <person name="Oliver R.P."/>
            <person name="Wincker P."/>
            <person name="Balesdent M.-H."/>
            <person name="Howlett B.J."/>
        </authorList>
    </citation>
    <scope>NUCLEOTIDE SEQUENCE [LARGE SCALE GENOMIC DNA]</scope>
    <source>
        <strain evidence="2">JN3 / isolate v23.1.3 / race Av1-4-5-6-7-8</strain>
    </source>
</reference>
<dbReference type="EMBL" id="FP929094">
    <property type="protein sequence ID" value="CBX92304.1"/>
    <property type="molecule type" value="Genomic_DNA"/>
</dbReference>
<dbReference type="VEuPathDB" id="FungiDB:LEMA_P050100.1"/>
<dbReference type="HOGENOM" id="CLU_2868071_0_0_1"/>
<protein>
    <submittedName>
        <fullName evidence="1">Predicted protein</fullName>
    </submittedName>
</protein>
<evidence type="ECO:0000313" key="2">
    <source>
        <dbReference type="Proteomes" id="UP000002668"/>
    </source>
</evidence>
<accession>E4ZLE5</accession>
<gene>
    <name evidence="1" type="ORF">LEMA_P050100.1</name>
</gene>